<feature type="transmembrane region" description="Helical" evidence="6">
    <location>
        <begin position="12"/>
        <end position="31"/>
    </location>
</feature>
<dbReference type="PANTHER" id="PTHR47053">
    <property type="entry name" value="MUREIN DD-ENDOPEPTIDASE MEPH-RELATED"/>
    <property type="match status" value="1"/>
</dbReference>
<sequence>MTTTYSKRRLRNFGIGISLGIALLSAGTGFLDNTNTAYAATAAASATAGQVISTGLKYQGVPYQFGAKSGRTDAFDCSSFTQFVFKENGVSIPRSSRQQSTVGTFVPRDQLQPGDLVFFYSPIHHVAIYMGDGKLLHTFGKGGVTITPLNTGWWNSHYTTARRVLADGQAAVNPVQDSSQAAASPAPAPSDNPPSDQGDSNGEQNEN</sequence>
<dbReference type="InterPro" id="IPR038765">
    <property type="entry name" value="Papain-like_cys_pep_sf"/>
</dbReference>
<protein>
    <submittedName>
        <fullName evidence="8">Hydrolase</fullName>
    </submittedName>
</protein>
<keyword evidence="6" id="KW-0472">Membrane</keyword>
<feature type="compositionally biased region" description="Polar residues" evidence="5">
    <location>
        <begin position="198"/>
        <end position="207"/>
    </location>
</feature>
<name>A0A0F7CHX3_PAEDU</name>
<keyword evidence="4" id="KW-0788">Thiol protease</keyword>
<dbReference type="SUPFAM" id="SSF54001">
    <property type="entry name" value="Cysteine proteinases"/>
    <property type="match status" value="1"/>
</dbReference>
<evidence type="ECO:0000256" key="5">
    <source>
        <dbReference type="SAM" id="MobiDB-lite"/>
    </source>
</evidence>
<evidence type="ECO:0000259" key="7">
    <source>
        <dbReference type="PROSITE" id="PS51935"/>
    </source>
</evidence>
<reference evidence="8 9" key="1">
    <citation type="submission" date="2015-03" db="EMBL/GenBank/DDBJ databases">
        <authorList>
            <person name="Abdul Halim M."/>
        </authorList>
    </citation>
    <scope>NUCLEOTIDE SEQUENCE [LARGE SCALE GENOMIC DNA]</scope>
    <source>
        <strain evidence="8 9">ATCC 35681</strain>
    </source>
</reference>
<reference evidence="8 9" key="2">
    <citation type="journal article" date="2016" name="Genome Announc.">
        <title>Genome Sequence of a Gram-Positive Diazotroph, Paenibacillus durus Type Strain ATCC 35681.</title>
        <authorList>
            <person name="Halim M.A."/>
            <person name="Rahman A.Y."/>
            <person name="Sim K.S."/>
            <person name="Yam H.C."/>
            <person name="Rahim A.A."/>
            <person name="Ghazali A.H."/>
            <person name="Najimudin N."/>
        </authorList>
    </citation>
    <scope>NUCLEOTIDE SEQUENCE [LARGE SCALE GENOMIC DNA]</scope>
    <source>
        <strain evidence="8 9">ATCC 35681</strain>
    </source>
</reference>
<comment type="similarity">
    <text evidence="1">Belongs to the peptidase C40 family.</text>
</comment>
<dbReference type="PANTHER" id="PTHR47053:SF3">
    <property type="entry name" value="GAMMA-D-GLUTAMYL-L-LYSINE DIPEPTIDYL-PEPTIDASE"/>
    <property type="match status" value="1"/>
</dbReference>
<dbReference type="HOGENOM" id="CLU_016043_8_1_9"/>
<evidence type="ECO:0000256" key="6">
    <source>
        <dbReference type="SAM" id="Phobius"/>
    </source>
</evidence>
<keyword evidence="3 8" id="KW-0378">Hydrolase</keyword>
<dbReference type="Gene3D" id="3.90.1720.10">
    <property type="entry name" value="endopeptidase domain like (from Nostoc punctiforme)"/>
    <property type="match status" value="1"/>
</dbReference>
<dbReference type="PATRIC" id="fig|1333534.5.peg.2178"/>
<evidence type="ECO:0000256" key="1">
    <source>
        <dbReference type="ARBA" id="ARBA00007074"/>
    </source>
</evidence>
<dbReference type="Proteomes" id="UP000034189">
    <property type="component" value="Chromosome"/>
</dbReference>
<accession>A0A0F7CHX3</accession>
<dbReference type="InterPro" id="IPR000064">
    <property type="entry name" value="NLP_P60_dom"/>
</dbReference>
<evidence type="ECO:0000256" key="4">
    <source>
        <dbReference type="ARBA" id="ARBA00022807"/>
    </source>
</evidence>
<dbReference type="PROSITE" id="PS51935">
    <property type="entry name" value="NLPC_P60"/>
    <property type="match status" value="1"/>
</dbReference>
<proteinExistence type="inferred from homology"/>
<organism evidence="8 9">
    <name type="scientific">Paenibacillus durus ATCC 35681</name>
    <dbReference type="NCBI Taxonomy" id="1333534"/>
    <lineage>
        <taxon>Bacteria</taxon>
        <taxon>Bacillati</taxon>
        <taxon>Bacillota</taxon>
        <taxon>Bacilli</taxon>
        <taxon>Bacillales</taxon>
        <taxon>Paenibacillaceae</taxon>
        <taxon>Paenibacillus</taxon>
    </lineage>
</organism>
<feature type="region of interest" description="Disordered" evidence="5">
    <location>
        <begin position="170"/>
        <end position="207"/>
    </location>
</feature>
<keyword evidence="6" id="KW-0812">Transmembrane</keyword>
<keyword evidence="6" id="KW-1133">Transmembrane helix</keyword>
<evidence type="ECO:0000256" key="3">
    <source>
        <dbReference type="ARBA" id="ARBA00022801"/>
    </source>
</evidence>
<dbReference type="GO" id="GO:0008234">
    <property type="term" value="F:cysteine-type peptidase activity"/>
    <property type="evidence" value="ECO:0007669"/>
    <property type="project" value="UniProtKB-KW"/>
</dbReference>
<dbReference type="InterPro" id="IPR051202">
    <property type="entry name" value="Peptidase_C40"/>
</dbReference>
<gene>
    <name evidence="8" type="ORF">VK70_09905</name>
</gene>
<evidence type="ECO:0000313" key="8">
    <source>
        <dbReference type="EMBL" id="AKG34841.1"/>
    </source>
</evidence>
<evidence type="ECO:0000313" key="9">
    <source>
        <dbReference type="Proteomes" id="UP000034189"/>
    </source>
</evidence>
<keyword evidence="2" id="KW-0645">Protease</keyword>
<evidence type="ECO:0000256" key="2">
    <source>
        <dbReference type="ARBA" id="ARBA00022670"/>
    </source>
</evidence>
<dbReference type="Pfam" id="PF00877">
    <property type="entry name" value="NLPC_P60"/>
    <property type="match status" value="1"/>
</dbReference>
<dbReference type="OrthoDB" id="9813118at2"/>
<feature type="compositionally biased region" description="Low complexity" evidence="5">
    <location>
        <begin position="176"/>
        <end position="185"/>
    </location>
</feature>
<dbReference type="GO" id="GO:0006508">
    <property type="term" value="P:proteolysis"/>
    <property type="evidence" value="ECO:0007669"/>
    <property type="project" value="UniProtKB-KW"/>
</dbReference>
<dbReference type="AlphaFoldDB" id="A0A0F7CHX3"/>
<dbReference type="EMBL" id="CP011114">
    <property type="protein sequence ID" value="AKG34841.1"/>
    <property type="molecule type" value="Genomic_DNA"/>
</dbReference>
<feature type="domain" description="NlpC/P60" evidence="7">
    <location>
        <begin position="45"/>
        <end position="165"/>
    </location>
</feature>